<feature type="transmembrane region" description="Helical" evidence="1">
    <location>
        <begin position="114"/>
        <end position="131"/>
    </location>
</feature>
<proteinExistence type="predicted"/>
<dbReference type="EMBL" id="JBHSMI010000013">
    <property type="protein sequence ID" value="MFC5402584.1"/>
    <property type="molecule type" value="Genomic_DNA"/>
</dbReference>
<evidence type="ECO:0000256" key="1">
    <source>
        <dbReference type="SAM" id="Phobius"/>
    </source>
</evidence>
<evidence type="ECO:0000313" key="2">
    <source>
        <dbReference type="EMBL" id="MFC5402584.1"/>
    </source>
</evidence>
<dbReference type="Proteomes" id="UP001596113">
    <property type="component" value="Unassembled WGS sequence"/>
</dbReference>
<protein>
    <recommendedName>
        <fullName evidence="4">HPP family protein</fullName>
    </recommendedName>
</protein>
<comment type="caution">
    <text evidence="2">The sequence shown here is derived from an EMBL/GenBank/DDBJ whole genome shotgun (WGS) entry which is preliminary data.</text>
</comment>
<reference evidence="3" key="1">
    <citation type="journal article" date="2019" name="Int. J. Syst. Evol. Microbiol.">
        <title>The Global Catalogue of Microorganisms (GCM) 10K type strain sequencing project: providing services to taxonomists for standard genome sequencing and annotation.</title>
        <authorList>
            <consortium name="The Broad Institute Genomics Platform"/>
            <consortium name="The Broad Institute Genome Sequencing Center for Infectious Disease"/>
            <person name="Wu L."/>
            <person name="Ma J."/>
        </authorList>
    </citation>
    <scope>NUCLEOTIDE SEQUENCE [LARGE SCALE GENOMIC DNA]</scope>
    <source>
        <strain evidence="3">CGMCC 1.18575</strain>
    </source>
</reference>
<evidence type="ECO:0000313" key="3">
    <source>
        <dbReference type="Proteomes" id="UP001596113"/>
    </source>
</evidence>
<name>A0ABW0HND9_9BACL</name>
<dbReference type="RefSeq" id="WP_378131164.1">
    <property type="nucleotide sequence ID" value="NZ_JBHSMI010000013.1"/>
</dbReference>
<gene>
    <name evidence="2" type="ORF">ACFPOF_07515</name>
</gene>
<keyword evidence="1" id="KW-0812">Transmembrane</keyword>
<accession>A0ABW0HND9</accession>
<evidence type="ECO:0008006" key="4">
    <source>
        <dbReference type="Google" id="ProtNLM"/>
    </source>
</evidence>
<keyword evidence="1" id="KW-1133">Transmembrane helix</keyword>
<sequence length="156" mass="17300">MNSKLVLISLYIVLVYWVSEQFPEFHALFYPTLGAFSFLLASRKFEFKETGRVLLGATIASTIGTALHAMLPGVAGLLIDTLLVIWLIQRFKWKAPPILAVSIIPFFVPQNNLWAMPASVFVSLAGLIVLLEGARRVSEWRVVLLSDRTGIAPEAD</sequence>
<feature type="transmembrane region" description="Helical" evidence="1">
    <location>
        <begin position="53"/>
        <end position="79"/>
    </location>
</feature>
<keyword evidence="3" id="KW-1185">Reference proteome</keyword>
<organism evidence="2 3">
    <name type="scientific">Cohnella soli</name>
    <dbReference type="NCBI Taxonomy" id="425005"/>
    <lineage>
        <taxon>Bacteria</taxon>
        <taxon>Bacillati</taxon>
        <taxon>Bacillota</taxon>
        <taxon>Bacilli</taxon>
        <taxon>Bacillales</taxon>
        <taxon>Paenibacillaceae</taxon>
        <taxon>Cohnella</taxon>
    </lineage>
</organism>
<keyword evidence="1" id="KW-0472">Membrane</keyword>